<dbReference type="RefSeq" id="WP_175205309.1">
    <property type="nucleotide sequence ID" value="NZ_CADILG010000002.1"/>
</dbReference>
<dbReference type="AlphaFoldDB" id="A0A6S7DNM3"/>
<dbReference type="Proteomes" id="UP000494117">
    <property type="component" value="Unassembled WGS sequence"/>
</dbReference>
<protein>
    <submittedName>
        <fullName evidence="1">Uncharacterized protein</fullName>
    </submittedName>
</protein>
<name>A0A6S7DNM3_9BURK</name>
<proteinExistence type="predicted"/>
<evidence type="ECO:0000313" key="2">
    <source>
        <dbReference type="Proteomes" id="UP000494117"/>
    </source>
</evidence>
<organism evidence="1 2">
    <name type="scientific">Achromobacter anxifer</name>
    <dbReference type="NCBI Taxonomy" id="1287737"/>
    <lineage>
        <taxon>Bacteria</taxon>
        <taxon>Pseudomonadati</taxon>
        <taxon>Pseudomonadota</taxon>
        <taxon>Betaproteobacteria</taxon>
        <taxon>Burkholderiales</taxon>
        <taxon>Alcaligenaceae</taxon>
        <taxon>Achromobacter</taxon>
    </lineage>
</organism>
<accession>A0A6S7DNM3</accession>
<evidence type="ECO:0000313" key="1">
    <source>
        <dbReference type="EMBL" id="CAB3824310.1"/>
    </source>
</evidence>
<gene>
    <name evidence="1" type="ORF">LMG26858_00355</name>
</gene>
<sequence length="493" mass="55190">MSQDFYTFLGFTSNPFENNTAEREPDIATYAVRPPFLDRVQKSSYSKGIFVLTGSRGSGKSATRLTVAKTIWAQEEKPLVVPLIGFNIFRPFSQDGIPLELFANQVMFLTIENILSWLSAQSEQTAESVLGRLKSDDRALVRKLLSSFYLSRSENARKVSANECFATFDVSFVGKSGLWVEKRWDQVATVISNIASKLGEKYFEFDIGDPTAYAELLKRQTAEGFGDPLYVFGKAVELARLFGFTGIAIHIDKVDETDWTATDVVAGARLIYPLLANIQLHEIDGLTWSFFLWDKVTSQLNATSGFPVRWDKIPNGKIAWNHDYLYELIQRRLQHFSAGRVSSLGQICEKGMDEQVMVANLIALSEASPRHLISLLDVMLTEHIQGNPHAPVLLNPASRDQGMDIYSRRSLDNSGHTEIADQIAKVQVVRFTTRDVASRFGKGSQAARARIDAWVQTGLVRYDGSESGPLGGRPVDYFAVEDPRVQRVIERKL</sequence>
<reference evidence="1 2" key="1">
    <citation type="submission" date="2020-04" db="EMBL/GenBank/DDBJ databases">
        <authorList>
            <person name="De Canck E."/>
        </authorList>
    </citation>
    <scope>NUCLEOTIDE SEQUENCE [LARGE SCALE GENOMIC DNA]</scope>
    <source>
        <strain evidence="1 2">LMG 26858</strain>
    </source>
</reference>
<dbReference type="EMBL" id="CADILG010000002">
    <property type="protein sequence ID" value="CAB3824310.1"/>
    <property type="molecule type" value="Genomic_DNA"/>
</dbReference>
<keyword evidence="2" id="KW-1185">Reference proteome</keyword>